<keyword evidence="3 5" id="KW-0342">GTP-binding</keyword>
<dbReference type="InterPro" id="IPR024757">
    <property type="entry name" value="FtsZ_C"/>
</dbReference>
<gene>
    <name evidence="5" type="primary">ftsZ</name>
    <name evidence="11" type="ORF">SAMN04489747_3645</name>
</gene>
<feature type="binding site" evidence="5">
    <location>
        <begin position="19"/>
        <end position="23"/>
    </location>
    <ligand>
        <name>GTP</name>
        <dbReference type="ChEBI" id="CHEBI:37565"/>
    </ligand>
</feature>
<dbReference type="InterPro" id="IPR003008">
    <property type="entry name" value="Tubulin_FtsZ_GTPase"/>
</dbReference>
<feature type="compositionally biased region" description="Low complexity" evidence="8">
    <location>
        <begin position="379"/>
        <end position="390"/>
    </location>
</feature>
<dbReference type="PROSITE" id="PS01135">
    <property type="entry name" value="FTSZ_2"/>
    <property type="match status" value="1"/>
</dbReference>
<feature type="domain" description="Tubulin/FtsZ GTPase" evidence="9">
    <location>
        <begin position="11"/>
        <end position="203"/>
    </location>
</feature>
<dbReference type="InterPro" id="IPR045061">
    <property type="entry name" value="FtsZ/CetZ"/>
</dbReference>
<keyword evidence="4 5" id="KW-0717">Septation</keyword>
<dbReference type="AlphaFoldDB" id="A0A1G7DMX9"/>
<feature type="binding site" evidence="5">
    <location>
        <position position="137"/>
    </location>
    <ligand>
        <name>GTP</name>
        <dbReference type="ChEBI" id="CHEBI:37565"/>
    </ligand>
</feature>
<dbReference type="InterPro" id="IPR000158">
    <property type="entry name" value="Cell_div_FtsZ"/>
</dbReference>
<comment type="subunit">
    <text evidence="5">Homodimer. Polymerizes to form a dynamic ring structure in a strictly GTP-dependent manner. Interacts directly with several other division proteins.</text>
</comment>
<dbReference type="FunFam" id="3.40.50.1440:FF:000001">
    <property type="entry name" value="Cell division protein FtsZ"/>
    <property type="match status" value="1"/>
</dbReference>
<feature type="binding site" evidence="5">
    <location>
        <position position="141"/>
    </location>
    <ligand>
        <name>GTP</name>
        <dbReference type="ChEBI" id="CHEBI:37565"/>
    </ligand>
</feature>
<comment type="subcellular location">
    <subcellularLocation>
        <location evidence="5">Cytoplasm</location>
    </subcellularLocation>
    <text evidence="5">Assembles at midcell at the inner surface of the cytoplasmic membrane.</text>
</comment>
<dbReference type="HAMAP" id="MF_00909">
    <property type="entry name" value="FtsZ"/>
    <property type="match status" value="1"/>
</dbReference>
<dbReference type="InterPro" id="IPR037103">
    <property type="entry name" value="Tubulin/FtsZ-like_C"/>
</dbReference>
<reference evidence="11 12" key="1">
    <citation type="submission" date="2016-10" db="EMBL/GenBank/DDBJ databases">
        <authorList>
            <person name="de Groot N.N."/>
        </authorList>
    </citation>
    <scope>NUCLEOTIDE SEQUENCE [LARGE SCALE GENOMIC DNA]</scope>
    <source>
        <strain evidence="11 12">MON 2.2</strain>
    </source>
</reference>
<dbReference type="GO" id="GO:0051258">
    <property type="term" value="P:protein polymerization"/>
    <property type="evidence" value="ECO:0007669"/>
    <property type="project" value="UniProtKB-UniRule"/>
</dbReference>
<evidence type="ECO:0000256" key="5">
    <source>
        <dbReference type="HAMAP-Rule" id="MF_00909"/>
    </source>
</evidence>
<proteinExistence type="inferred from homology"/>
<dbReference type="SMART" id="SM00864">
    <property type="entry name" value="Tubulin"/>
    <property type="match status" value="1"/>
</dbReference>
<dbReference type="GO" id="GO:0005737">
    <property type="term" value="C:cytoplasm"/>
    <property type="evidence" value="ECO:0007669"/>
    <property type="project" value="UniProtKB-SubCell"/>
</dbReference>
<dbReference type="PANTHER" id="PTHR30314:SF3">
    <property type="entry name" value="MITOCHONDRIAL DIVISION PROTEIN FSZA"/>
    <property type="match status" value="1"/>
</dbReference>
<keyword evidence="5 7" id="KW-0131">Cell cycle</keyword>
<evidence type="ECO:0000259" key="9">
    <source>
        <dbReference type="SMART" id="SM00864"/>
    </source>
</evidence>
<accession>A0A1G7DMX9</accession>
<dbReference type="PANTHER" id="PTHR30314">
    <property type="entry name" value="CELL DIVISION PROTEIN FTSZ-RELATED"/>
    <property type="match status" value="1"/>
</dbReference>
<dbReference type="Gene3D" id="3.30.1330.20">
    <property type="entry name" value="Tubulin/FtsZ, C-terminal domain"/>
    <property type="match status" value="1"/>
</dbReference>
<dbReference type="InterPro" id="IPR008280">
    <property type="entry name" value="Tub_FtsZ_C"/>
</dbReference>
<dbReference type="Pfam" id="PF12327">
    <property type="entry name" value="FtsZ_C"/>
    <property type="match status" value="1"/>
</dbReference>
<evidence type="ECO:0000256" key="6">
    <source>
        <dbReference type="NCBIfam" id="TIGR00065"/>
    </source>
</evidence>
<dbReference type="InterPro" id="IPR036525">
    <property type="entry name" value="Tubulin/FtsZ_GTPase_sf"/>
</dbReference>
<feature type="binding site" evidence="5">
    <location>
        <position position="185"/>
    </location>
    <ligand>
        <name>GTP</name>
        <dbReference type="ChEBI" id="CHEBI:37565"/>
    </ligand>
</feature>
<keyword evidence="2 5" id="KW-0547">Nucleotide-binding</keyword>
<dbReference type="InterPro" id="IPR018316">
    <property type="entry name" value="Tubulin/FtsZ_2-layer-sand-dom"/>
</dbReference>
<evidence type="ECO:0000313" key="11">
    <source>
        <dbReference type="EMBL" id="SDE52496.1"/>
    </source>
</evidence>
<dbReference type="SUPFAM" id="SSF52490">
    <property type="entry name" value="Tubulin nucleotide-binding domain-like"/>
    <property type="match status" value="1"/>
</dbReference>
<keyword evidence="5 7" id="KW-0132">Cell division</keyword>
<dbReference type="OrthoDB" id="9813375at2"/>
<keyword evidence="12" id="KW-1185">Reference proteome</keyword>
<dbReference type="EMBL" id="LT629688">
    <property type="protein sequence ID" value="SDE52496.1"/>
    <property type="molecule type" value="Genomic_DNA"/>
</dbReference>
<dbReference type="NCBIfam" id="TIGR00065">
    <property type="entry name" value="ftsZ"/>
    <property type="match status" value="1"/>
</dbReference>
<dbReference type="STRING" id="675864.SAMN04489747_3645"/>
<sequence>MSNPSQNYLAIIKVVGVGGGGVNAVNRMIEAGLRGVEFIAVNTDAQAMLMSDADVKVDIGRELTRGLGAGADPDKGRQAAEDNAEELENTLKGADMVFVTAGEGGGTGTGAAPVVARISRALGALTIGVVTRPFGFEGRRRSKQAEDGIARLREEVDTLIVIPNDKLLQMTDHQVAILDAFKQADQVLMQGVSGITDLITTPGLINLDFADVKSVMSNAGSALMGIGQARGEDRARVAAEAAVSSPLLEASIDGAQGVLLSIAGGSDLGLFEVSAAANLIEAAAHDDANIIFGTVIDDALGDEVKVTVIAAGFAEGGSLPPRRQQGVTRSADVRPSPQAPVHRPTSPASAPAQAPAGQGAFQPAQGSQPPSQPAPSAPAPQQRPSSIPPAGEDDLDVPDFLK</sequence>
<dbReference type="GO" id="GO:0005525">
    <property type="term" value="F:GTP binding"/>
    <property type="evidence" value="ECO:0007669"/>
    <property type="project" value="UniProtKB-UniRule"/>
</dbReference>
<dbReference type="GO" id="GO:0043093">
    <property type="term" value="P:FtsZ-dependent cytokinesis"/>
    <property type="evidence" value="ECO:0007669"/>
    <property type="project" value="UniProtKB-UniRule"/>
</dbReference>
<keyword evidence="5" id="KW-0963">Cytoplasm</keyword>
<dbReference type="Proteomes" id="UP000198546">
    <property type="component" value="Chromosome i"/>
</dbReference>
<feature type="domain" description="Tubulin/FtsZ 2-layer sandwich" evidence="10">
    <location>
        <begin position="205"/>
        <end position="322"/>
    </location>
</feature>
<dbReference type="PRINTS" id="PR00423">
    <property type="entry name" value="CELLDVISFTSZ"/>
</dbReference>
<dbReference type="GO" id="GO:0003924">
    <property type="term" value="F:GTPase activity"/>
    <property type="evidence" value="ECO:0007669"/>
    <property type="project" value="UniProtKB-UniRule"/>
</dbReference>
<evidence type="ECO:0000256" key="4">
    <source>
        <dbReference type="ARBA" id="ARBA00023210"/>
    </source>
</evidence>
<dbReference type="RefSeq" id="WP_090595474.1">
    <property type="nucleotide sequence ID" value="NZ_LT629688.1"/>
</dbReference>
<comment type="similarity">
    <text evidence="1 5 7">Belongs to the FtsZ family.</text>
</comment>
<dbReference type="SMART" id="SM00865">
    <property type="entry name" value="Tubulin_C"/>
    <property type="match status" value="1"/>
</dbReference>
<protein>
    <recommendedName>
        <fullName evidence="5 6">Cell division protein FtsZ</fullName>
    </recommendedName>
</protein>
<feature type="compositionally biased region" description="Acidic residues" evidence="8">
    <location>
        <begin position="391"/>
        <end position="402"/>
    </location>
</feature>
<evidence type="ECO:0000259" key="10">
    <source>
        <dbReference type="SMART" id="SM00865"/>
    </source>
</evidence>
<name>A0A1G7DMX9_9ACTN</name>
<evidence type="ECO:0000256" key="7">
    <source>
        <dbReference type="RuleBase" id="RU000631"/>
    </source>
</evidence>
<comment type="function">
    <text evidence="5 7">Essential cell division protein that forms a contractile ring structure (Z ring) at the future cell division site. The regulation of the ring assembly controls the timing and the location of cell division. One of the functions of the FtsZ ring is to recruit other cell division proteins to the septum to produce a new cell wall between the dividing cells. Binds GTP and shows GTPase activity.</text>
</comment>
<feature type="binding site" evidence="5">
    <location>
        <begin position="106"/>
        <end position="108"/>
    </location>
    <ligand>
        <name>GTP</name>
        <dbReference type="ChEBI" id="CHEBI:37565"/>
    </ligand>
</feature>
<evidence type="ECO:0000256" key="3">
    <source>
        <dbReference type="ARBA" id="ARBA00023134"/>
    </source>
</evidence>
<evidence type="ECO:0000313" key="12">
    <source>
        <dbReference type="Proteomes" id="UP000198546"/>
    </source>
</evidence>
<dbReference type="Gene3D" id="3.40.50.1440">
    <property type="entry name" value="Tubulin/FtsZ, GTPase domain"/>
    <property type="match status" value="1"/>
</dbReference>
<evidence type="ECO:0000256" key="2">
    <source>
        <dbReference type="ARBA" id="ARBA00022741"/>
    </source>
</evidence>
<dbReference type="GO" id="GO:0000917">
    <property type="term" value="P:division septum assembly"/>
    <property type="evidence" value="ECO:0007669"/>
    <property type="project" value="UniProtKB-KW"/>
</dbReference>
<feature type="region of interest" description="Disordered" evidence="8">
    <location>
        <begin position="315"/>
        <end position="402"/>
    </location>
</feature>
<evidence type="ECO:0000256" key="8">
    <source>
        <dbReference type="SAM" id="MobiDB-lite"/>
    </source>
</evidence>
<dbReference type="SUPFAM" id="SSF55307">
    <property type="entry name" value="Tubulin C-terminal domain-like"/>
    <property type="match status" value="1"/>
</dbReference>
<evidence type="ECO:0000256" key="1">
    <source>
        <dbReference type="ARBA" id="ARBA00009690"/>
    </source>
</evidence>
<dbReference type="InterPro" id="IPR020805">
    <property type="entry name" value="Cell_div_FtsZ_CS"/>
</dbReference>
<dbReference type="CDD" id="cd02201">
    <property type="entry name" value="FtsZ_type1"/>
    <property type="match status" value="1"/>
</dbReference>
<dbReference type="Pfam" id="PF00091">
    <property type="entry name" value="Tubulin"/>
    <property type="match status" value="1"/>
</dbReference>
<feature type="compositionally biased region" description="Low complexity" evidence="8">
    <location>
        <begin position="346"/>
        <end position="369"/>
    </location>
</feature>
<dbReference type="GO" id="GO:0032153">
    <property type="term" value="C:cell division site"/>
    <property type="evidence" value="ECO:0007669"/>
    <property type="project" value="UniProtKB-UniRule"/>
</dbReference>
<organism evidence="11 12">
    <name type="scientific">Auraticoccus monumenti</name>
    <dbReference type="NCBI Taxonomy" id="675864"/>
    <lineage>
        <taxon>Bacteria</taxon>
        <taxon>Bacillati</taxon>
        <taxon>Actinomycetota</taxon>
        <taxon>Actinomycetes</taxon>
        <taxon>Propionibacteriales</taxon>
        <taxon>Propionibacteriaceae</taxon>
        <taxon>Auraticoccus</taxon>
    </lineage>
</organism>